<keyword evidence="5" id="KW-0479">Metal-binding</keyword>
<dbReference type="Pfam" id="PF12627">
    <property type="entry name" value="PolyA_pol_RNAbd"/>
    <property type="match status" value="1"/>
</dbReference>
<feature type="domain" description="HD" evidence="9">
    <location>
        <begin position="307"/>
        <end position="421"/>
    </location>
</feature>
<keyword evidence="4" id="KW-0548">Nucleotidyltransferase</keyword>
<keyword evidence="7" id="KW-0460">Magnesium</keyword>
<dbReference type="Gene3D" id="3.30.460.10">
    <property type="entry name" value="Beta Polymerase, domain 2"/>
    <property type="match status" value="1"/>
</dbReference>
<dbReference type="Pfam" id="PF01966">
    <property type="entry name" value="HD"/>
    <property type="match status" value="1"/>
</dbReference>
<dbReference type="PANTHER" id="PTHR46173:SF1">
    <property type="entry name" value="CCA TRNA NUCLEOTIDYLTRANSFERASE 1, MITOCHONDRIAL"/>
    <property type="match status" value="1"/>
</dbReference>
<dbReference type="NCBIfam" id="TIGR00277">
    <property type="entry name" value="HDIG"/>
    <property type="match status" value="1"/>
</dbReference>
<dbReference type="SUPFAM" id="SSF81301">
    <property type="entry name" value="Nucleotidyltransferase"/>
    <property type="match status" value="1"/>
</dbReference>
<organism evidence="10 11">
    <name type="scientific">bacterium (Candidatus Gribaldobacteria) CG10_big_fil_rev_8_21_14_0_10_37_21</name>
    <dbReference type="NCBI Taxonomy" id="2014275"/>
    <lineage>
        <taxon>Bacteria</taxon>
        <taxon>Candidatus Gribaldobacteria</taxon>
    </lineage>
</organism>
<evidence type="ECO:0000256" key="4">
    <source>
        <dbReference type="ARBA" id="ARBA00022695"/>
    </source>
</evidence>
<dbReference type="GO" id="GO:0046872">
    <property type="term" value="F:metal ion binding"/>
    <property type="evidence" value="ECO:0007669"/>
    <property type="project" value="UniProtKB-KW"/>
</dbReference>
<dbReference type="CDD" id="cd00077">
    <property type="entry name" value="HDc"/>
    <property type="match status" value="1"/>
</dbReference>
<dbReference type="SUPFAM" id="SSF81891">
    <property type="entry name" value="Poly A polymerase C-terminal region-like"/>
    <property type="match status" value="1"/>
</dbReference>
<evidence type="ECO:0000256" key="1">
    <source>
        <dbReference type="ARBA" id="ARBA00001946"/>
    </source>
</evidence>
<evidence type="ECO:0000256" key="3">
    <source>
        <dbReference type="ARBA" id="ARBA00022694"/>
    </source>
</evidence>
<dbReference type="InterPro" id="IPR043519">
    <property type="entry name" value="NT_sf"/>
</dbReference>
<dbReference type="PANTHER" id="PTHR46173">
    <property type="entry name" value="CCA TRNA NUCLEOTIDYLTRANSFERASE 1, MITOCHONDRIAL"/>
    <property type="match status" value="1"/>
</dbReference>
<protein>
    <recommendedName>
        <fullName evidence="9">HD domain-containing protein</fullName>
    </recommendedName>
</protein>
<evidence type="ECO:0000256" key="8">
    <source>
        <dbReference type="RuleBase" id="RU003953"/>
    </source>
</evidence>
<keyword evidence="2 8" id="KW-0808">Transferase</keyword>
<dbReference type="InterPro" id="IPR002646">
    <property type="entry name" value="PolA_pol_head_dom"/>
</dbReference>
<dbReference type="InterPro" id="IPR006675">
    <property type="entry name" value="HDIG_dom"/>
</dbReference>
<dbReference type="Proteomes" id="UP000230132">
    <property type="component" value="Unassembled WGS sequence"/>
</dbReference>
<evidence type="ECO:0000256" key="6">
    <source>
        <dbReference type="ARBA" id="ARBA00022741"/>
    </source>
</evidence>
<comment type="similarity">
    <text evidence="8">Belongs to the tRNA nucleotidyltransferase/poly(A) polymerase family.</text>
</comment>
<evidence type="ECO:0000313" key="10">
    <source>
        <dbReference type="EMBL" id="PIR90205.1"/>
    </source>
</evidence>
<dbReference type="GO" id="GO:0000166">
    <property type="term" value="F:nucleotide binding"/>
    <property type="evidence" value="ECO:0007669"/>
    <property type="project" value="UniProtKB-KW"/>
</dbReference>
<dbReference type="PROSITE" id="PS51831">
    <property type="entry name" value="HD"/>
    <property type="match status" value="1"/>
</dbReference>
<evidence type="ECO:0000256" key="2">
    <source>
        <dbReference type="ARBA" id="ARBA00022679"/>
    </source>
</evidence>
<dbReference type="AlphaFoldDB" id="A0A2H0UTU3"/>
<sequence length="542" mass="61838">MQNLLKNIPKNILKALNVLQEGGFEVYLVGGCVRDLLLGILGKTPNDWDITTSATPEQIQTIFEKEGFKTVYENQFGTVLVILGEGKGEKCLEITPFRTESEYSDKRHPDEIKWAKTLEEDLTRRDFTVNAIAIALTESLNPKSEILNKSKIQNSKSKNNHQLPTCLPAGRTANLSAGMQDCQLKIIDLFNGQLDIQNQIIRAVGVPEQRFKEDALRLMRAIRFAVYLSDAGWHIEEKTFEAIKKQANDLSFVSGERIRDELIKIIESYNPKQGIELLRETGLLKYILPELLEGFGIAQNKHHTFEVYQHNLLALEYASKQKFSFEVKMAALLHDIGKPRTKRGQGKDATFYNHELVSANMAKKVLTRLRFPKKQVDKITLLVKSHLFYYNVGEVKDASVRRLIKKVGPENIEELLELRYADRIGSGVPKAEPYKLRHLKYLVEKVSHDPISTKMLKVTGEDVMDILKIKPCPKVGHVLSYLLSYALSYPEKNKKNVLSQKIKEVGQMSDLEVGHLFEKSQKEINEVIQKNDKMTKAKYWVT</sequence>
<evidence type="ECO:0000256" key="5">
    <source>
        <dbReference type="ARBA" id="ARBA00022723"/>
    </source>
</evidence>
<dbReference type="InterPro" id="IPR050264">
    <property type="entry name" value="Bact_CCA-adding_enz_type3_sf"/>
</dbReference>
<reference evidence="11" key="1">
    <citation type="submission" date="2017-09" db="EMBL/GenBank/DDBJ databases">
        <title>Depth-based differentiation of microbial function through sediment-hosted aquifers and enrichment of novel symbionts in the deep terrestrial subsurface.</title>
        <authorList>
            <person name="Probst A.J."/>
            <person name="Ladd B."/>
            <person name="Jarett J.K."/>
            <person name="Geller-Mcgrath D.E."/>
            <person name="Sieber C.M.K."/>
            <person name="Emerson J.B."/>
            <person name="Anantharaman K."/>
            <person name="Thomas B.C."/>
            <person name="Malmstrom R."/>
            <person name="Stieglmeier M."/>
            <person name="Klingl A."/>
            <person name="Woyke T."/>
            <person name="Ryan C.M."/>
            <person name="Banfield J.F."/>
        </authorList>
    </citation>
    <scope>NUCLEOTIDE SEQUENCE [LARGE SCALE GENOMIC DNA]</scope>
</reference>
<dbReference type="Gene3D" id="1.10.3090.10">
    <property type="entry name" value="cca-adding enzyme, domain 2"/>
    <property type="match status" value="1"/>
</dbReference>
<dbReference type="GO" id="GO:0008033">
    <property type="term" value="P:tRNA processing"/>
    <property type="evidence" value="ECO:0007669"/>
    <property type="project" value="UniProtKB-KW"/>
</dbReference>
<dbReference type="SMART" id="SM00471">
    <property type="entry name" value="HDc"/>
    <property type="match status" value="1"/>
</dbReference>
<dbReference type="InterPro" id="IPR006674">
    <property type="entry name" value="HD_domain"/>
</dbReference>
<dbReference type="CDD" id="cd05398">
    <property type="entry name" value="NT_ClassII-CCAase"/>
    <property type="match status" value="1"/>
</dbReference>
<evidence type="ECO:0000259" key="9">
    <source>
        <dbReference type="PROSITE" id="PS51831"/>
    </source>
</evidence>
<dbReference type="Gene3D" id="1.10.246.80">
    <property type="match status" value="1"/>
</dbReference>
<keyword evidence="6" id="KW-0547">Nucleotide-binding</keyword>
<dbReference type="GO" id="GO:0016779">
    <property type="term" value="F:nucleotidyltransferase activity"/>
    <property type="evidence" value="ECO:0007669"/>
    <property type="project" value="UniProtKB-KW"/>
</dbReference>
<dbReference type="EMBL" id="PFAX01000030">
    <property type="protein sequence ID" value="PIR90205.1"/>
    <property type="molecule type" value="Genomic_DNA"/>
</dbReference>
<accession>A0A2H0UTU3</accession>
<comment type="caution">
    <text evidence="10">The sequence shown here is derived from an EMBL/GenBank/DDBJ whole genome shotgun (WGS) entry which is preliminary data.</text>
</comment>
<evidence type="ECO:0000313" key="11">
    <source>
        <dbReference type="Proteomes" id="UP000230132"/>
    </source>
</evidence>
<keyword evidence="3" id="KW-0819">tRNA processing</keyword>
<dbReference type="InterPro" id="IPR032828">
    <property type="entry name" value="PolyA_RNA-bd"/>
</dbReference>
<dbReference type="InterPro" id="IPR003607">
    <property type="entry name" value="HD/PDEase_dom"/>
</dbReference>
<dbReference type="Pfam" id="PF01743">
    <property type="entry name" value="PolyA_pol"/>
    <property type="match status" value="1"/>
</dbReference>
<gene>
    <name evidence="10" type="ORF">COU05_02890</name>
</gene>
<name>A0A2H0UTU3_9BACT</name>
<keyword evidence="8" id="KW-0694">RNA-binding</keyword>
<proteinExistence type="inferred from homology"/>
<dbReference type="GO" id="GO:0000049">
    <property type="term" value="F:tRNA binding"/>
    <property type="evidence" value="ECO:0007669"/>
    <property type="project" value="TreeGrafter"/>
</dbReference>
<evidence type="ECO:0000256" key="7">
    <source>
        <dbReference type="ARBA" id="ARBA00022842"/>
    </source>
</evidence>
<comment type="cofactor">
    <cofactor evidence="1">
        <name>Mg(2+)</name>
        <dbReference type="ChEBI" id="CHEBI:18420"/>
    </cofactor>
</comment>